<name>A0A376BTG8_9NEIS</name>
<dbReference type="OrthoDB" id="8613931at2"/>
<keyword evidence="2" id="KW-1185">Reference proteome</keyword>
<evidence type="ECO:0000313" key="1">
    <source>
        <dbReference type="EMBL" id="SSY80282.1"/>
    </source>
</evidence>
<dbReference type="RefSeq" id="WP_034296358.1">
    <property type="nucleotide sequence ID" value="NZ_CP091519.2"/>
</dbReference>
<protein>
    <recommendedName>
        <fullName evidence="3">Roadblock/LC7 domain</fullName>
    </recommendedName>
</protein>
<organism evidence="1 2">
    <name type="scientific">Alysiella crassa</name>
    <dbReference type="NCBI Taxonomy" id="153491"/>
    <lineage>
        <taxon>Bacteria</taxon>
        <taxon>Pseudomonadati</taxon>
        <taxon>Pseudomonadota</taxon>
        <taxon>Betaproteobacteria</taxon>
        <taxon>Neisseriales</taxon>
        <taxon>Neisseriaceae</taxon>
        <taxon>Alysiella</taxon>
    </lineage>
</organism>
<evidence type="ECO:0008006" key="3">
    <source>
        <dbReference type="Google" id="ProtNLM"/>
    </source>
</evidence>
<dbReference type="AlphaFoldDB" id="A0A376BTG8"/>
<gene>
    <name evidence="1" type="ORF">NCTC10283_01836</name>
</gene>
<dbReference type="Proteomes" id="UP000254209">
    <property type="component" value="Unassembled WGS sequence"/>
</dbReference>
<sequence length="117" mass="13306">MTQFPKTVQILSMVEGLLGAVIFNCHSHDILVNVDKGLDVSVAVKAVADSVIKHQQLVVEMGLYDFAESSVVTTDQHYHIIHLLPQFDNVAIYLIVRRYIMLPYVMEQVEDVIYSMR</sequence>
<evidence type="ECO:0000313" key="2">
    <source>
        <dbReference type="Proteomes" id="UP000254209"/>
    </source>
</evidence>
<accession>A0A376BTG8</accession>
<proteinExistence type="predicted"/>
<reference evidence="1 2" key="1">
    <citation type="submission" date="2018-06" db="EMBL/GenBank/DDBJ databases">
        <authorList>
            <consortium name="Pathogen Informatics"/>
            <person name="Doyle S."/>
        </authorList>
    </citation>
    <scope>NUCLEOTIDE SEQUENCE [LARGE SCALE GENOMIC DNA]</scope>
    <source>
        <strain evidence="1 2">NCTC10283</strain>
    </source>
</reference>
<dbReference type="EMBL" id="UFSO01000003">
    <property type="protein sequence ID" value="SSY80282.1"/>
    <property type="molecule type" value="Genomic_DNA"/>
</dbReference>